<reference evidence="2" key="1">
    <citation type="submission" date="2022-07" db="EMBL/GenBank/DDBJ databases">
        <title>Phylogenomic reconstructions and comparative analyses of Kickxellomycotina fungi.</title>
        <authorList>
            <person name="Reynolds N.K."/>
            <person name="Stajich J.E."/>
            <person name="Barry K."/>
            <person name="Grigoriev I.V."/>
            <person name="Crous P."/>
            <person name="Smith M.E."/>
        </authorList>
    </citation>
    <scope>NUCLEOTIDE SEQUENCE</scope>
    <source>
        <strain evidence="2">NRRL 1566</strain>
    </source>
</reference>
<dbReference type="GO" id="GO:0005783">
    <property type="term" value="C:endoplasmic reticulum"/>
    <property type="evidence" value="ECO:0007669"/>
    <property type="project" value="TreeGrafter"/>
</dbReference>
<dbReference type="SUPFAM" id="SSF48371">
    <property type="entry name" value="ARM repeat"/>
    <property type="match status" value="1"/>
</dbReference>
<gene>
    <name evidence="2" type="primary">SIL1</name>
    <name evidence="2" type="ORF">IWW36_005428</name>
</gene>
<dbReference type="Proteomes" id="UP001139887">
    <property type="component" value="Unassembled WGS sequence"/>
</dbReference>
<evidence type="ECO:0000313" key="2">
    <source>
        <dbReference type="EMBL" id="KAJ2843784.1"/>
    </source>
</evidence>
<evidence type="ECO:0000256" key="1">
    <source>
        <dbReference type="SAM" id="SignalP"/>
    </source>
</evidence>
<dbReference type="InterPro" id="IPR011989">
    <property type="entry name" value="ARM-like"/>
</dbReference>
<feature type="chain" id="PRO_5040888741" evidence="1">
    <location>
        <begin position="24"/>
        <end position="406"/>
    </location>
</feature>
<dbReference type="Gene3D" id="1.25.10.10">
    <property type="entry name" value="Leucine-rich Repeat Variant"/>
    <property type="match status" value="1"/>
</dbReference>
<dbReference type="AlphaFoldDB" id="A0A9W8I7R7"/>
<dbReference type="PANTHER" id="PTHR19316">
    <property type="entry name" value="PROTEIN FOLDING REGULATOR"/>
    <property type="match status" value="1"/>
</dbReference>
<name>A0A9W8I7R7_9FUNG</name>
<sequence>MRVQLQTFGWLLVAFGSFVKSEAADELQEANDTICTINVDGIESCYPRIFQATNEFQNILPGQHVPPELHIRIDMQTGQRQARLMPAANHGQPEEIEVVEANVAQNEQKVLAAAPQSAHNDRMQELVNLVLETGSRLVDRSADKQLEQSLEELKDIVYDPKQAERLMNTPGALSALLSIGSPAHRPVSWSLDARRLASIIVGTMVQNSPDLQSKAHRAGAVPALIRMLRDEVDAKTAGKHVFALSALTRGHALALEQFVQLDGLRIVSSINPLESTVFRGENESAKLDTRIVRFIEDVLNPEFNPRIPSTSASVISQFASVWCTTLASRLANSLEDVDTDAHSERPTHERRLTYLHSLELLRQAYSDTCTLTSDFKSWVRNELARVKHSNDDEYNQALANFYEQNK</sequence>
<feature type="signal peptide" evidence="1">
    <location>
        <begin position="1"/>
        <end position="23"/>
    </location>
</feature>
<evidence type="ECO:0000313" key="3">
    <source>
        <dbReference type="Proteomes" id="UP001139887"/>
    </source>
</evidence>
<proteinExistence type="predicted"/>
<dbReference type="PANTHER" id="PTHR19316:SF18">
    <property type="entry name" value="HSP70-BINDING PROTEIN 1"/>
    <property type="match status" value="1"/>
</dbReference>
<accession>A0A9W8I7R7</accession>
<organism evidence="2 3">
    <name type="scientific">Coemansia brasiliensis</name>
    <dbReference type="NCBI Taxonomy" id="2650707"/>
    <lineage>
        <taxon>Eukaryota</taxon>
        <taxon>Fungi</taxon>
        <taxon>Fungi incertae sedis</taxon>
        <taxon>Zoopagomycota</taxon>
        <taxon>Kickxellomycotina</taxon>
        <taxon>Kickxellomycetes</taxon>
        <taxon>Kickxellales</taxon>
        <taxon>Kickxellaceae</taxon>
        <taxon>Coemansia</taxon>
    </lineage>
</organism>
<protein>
    <submittedName>
        <fullName evidence="2">Nucleotide exchange factor sil1</fullName>
    </submittedName>
</protein>
<comment type="caution">
    <text evidence="2">The sequence shown here is derived from an EMBL/GenBank/DDBJ whole genome shotgun (WGS) entry which is preliminary data.</text>
</comment>
<keyword evidence="3" id="KW-1185">Reference proteome</keyword>
<dbReference type="OrthoDB" id="448649at2759"/>
<dbReference type="EMBL" id="JANBUW010001294">
    <property type="protein sequence ID" value="KAJ2843784.1"/>
    <property type="molecule type" value="Genomic_DNA"/>
</dbReference>
<keyword evidence="1" id="KW-0732">Signal</keyword>
<dbReference type="InterPro" id="IPR016024">
    <property type="entry name" value="ARM-type_fold"/>
</dbReference>
<dbReference type="InterPro" id="IPR050693">
    <property type="entry name" value="Hsp70_NEF-Inhibitors"/>
</dbReference>
<dbReference type="GO" id="GO:0000774">
    <property type="term" value="F:adenyl-nucleotide exchange factor activity"/>
    <property type="evidence" value="ECO:0007669"/>
    <property type="project" value="TreeGrafter"/>
</dbReference>